<feature type="binding site" evidence="13">
    <location>
        <position position="154"/>
    </location>
    <ligand>
        <name>alpha-D-mannose 1-phosphate</name>
        <dbReference type="ChEBI" id="CHEBI:58409"/>
    </ligand>
</feature>
<evidence type="ECO:0000313" key="16">
    <source>
        <dbReference type="EnsemblPlants" id="EMT15559"/>
    </source>
</evidence>
<dbReference type="GO" id="GO:0046872">
    <property type="term" value="F:metal ion binding"/>
    <property type="evidence" value="ECO:0007669"/>
    <property type="project" value="UniProtKB-KW"/>
</dbReference>
<dbReference type="SFLD" id="SFLDG01143">
    <property type="entry name" value="C2.B.3:_Phosphomannomutase_Lik"/>
    <property type="match status" value="1"/>
</dbReference>
<evidence type="ECO:0000256" key="13">
    <source>
        <dbReference type="PIRSR" id="PIRSR605002-2"/>
    </source>
</evidence>
<comment type="catalytic activity">
    <reaction evidence="1 15">
        <text>alpha-D-mannose 1-phosphate = D-mannose 6-phosphate</text>
        <dbReference type="Rhea" id="RHEA:11140"/>
        <dbReference type="ChEBI" id="CHEBI:58409"/>
        <dbReference type="ChEBI" id="CHEBI:58735"/>
        <dbReference type="EC" id="5.4.2.8"/>
    </reaction>
</comment>
<sequence length="277" mass="31698">MAAARKNAAVLALFDVDDTITAPRKEVSPEMREFMKRLREIVSVGLVGGSDLVKISEQLGKSVITDYDYVFAENGLVAHRNGELMGTQSLKTHLGDEQLKMSFQALMVILCVPVRVIFMYFLTVPTSQEIINFTLHYIADLDIPIKRGTFIEFRNGMINVSPIGRNCTQEERDDFEKYDKVRNIRPKMVSVLREKFGHLNLTFSIGGQISFDVFPKGWDKTYCLRYLEEFKEIHFFGDKTYKGGNDHEIFESNRTIGHTVSNPDDTMQQCRSIFLSK</sequence>
<dbReference type="EnsemblPlants" id="EMT15559">
    <property type="protein sequence ID" value="EMT15559"/>
    <property type="gene ID" value="F775_11200"/>
</dbReference>
<dbReference type="GO" id="GO:0006487">
    <property type="term" value="P:protein N-linked glycosylation"/>
    <property type="evidence" value="ECO:0007669"/>
    <property type="project" value="TreeGrafter"/>
</dbReference>
<dbReference type="PANTHER" id="PTHR10466">
    <property type="entry name" value="PHOSPHOMANNOMUTASE"/>
    <property type="match status" value="1"/>
</dbReference>
<dbReference type="InterPro" id="IPR005002">
    <property type="entry name" value="PMM"/>
</dbReference>
<evidence type="ECO:0000256" key="1">
    <source>
        <dbReference type="ARBA" id="ARBA00000586"/>
    </source>
</evidence>
<proteinExistence type="inferred from homology"/>
<dbReference type="InterPro" id="IPR036412">
    <property type="entry name" value="HAD-like_sf"/>
</dbReference>
<comment type="function">
    <text evidence="15">Catalyzes the interconversion of mannose-6-phosphate to mannose-1-phosphate, the precursor for the synthesis of GDP-mannose. GDP-mannose is an essential sugar nucleotide for the synthesis of D-mannose-containing cell wall polysaccharides (galactomannans and glucomannans), glycolipids, glycoproteins and the antioxidant L-ascorbate.</text>
</comment>
<protein>
    <recommendedName>
        <fullName evidence="7 15">Phosphomannomutase</fullName>
        <ecNumber evidence="6 15">5.4.2.8</ecNumber>
    </recommendedName>
</protein>
<dbReference type="FunFam" id="3.30.1240.20:FF:000001">
    <property type="entry name" value="Phosphomannomutase"/>
    <property type="match status" value="1"/>
</dbReference>
<dbReference type="SFLD" id="SFLDS00003">
    <property type="entry name" value="Haloacid_Dehalogenase"/>
    <property type="match status" value="1"/>
</dbReference>
<keyword evidence="9 14" id="KW-0479">Metal-binding</keyword>
<feature type="binding site" evidence="13">
    <location>
        <position position="210"/>
    </location>
    <ligand>
        <name>alpha-D-mannose 1-phosphate</name>
        <dbReference type="ChEBI" id="CHEBI:58409"/>
    </ligand>
</feature>
<comment type="subunit">
    <text evidence="5 15">Homodimer.</text>
</comment>
<dbReference type="UniPathway" id="UPA00126">
    <property type="reaction ID" value="UER00424"/>
</dbReference>
<evidence type="ECO:0000256" key="10">
    <source>
        <dbReference type="ARBA" id="ARBA00022842"/>
    </source>
</evidence>
<feature type="binding site" evidence="14">
    <location>
        <position position="17"/>
    </location>
    <ligand>
        <name>Mg(2+)</name>
        <dbReference type="ChEBI" id="CHEBI:18420"/>
        <label>1</label>
    </ligand>
</feature>
<dbReference type="GO" id="GO:0009298">
    <property type="term" value="P:GDP-mannose biosynthetic process"/>
    <property type="evidence" value="ECO:0007669"/>
    <property type="project" value="UniProtKB-UniPathway"/>
</dbReference>
<dbReference type="AlphaFoldDB" id="R7WBC7"/>
<reference evidence="16" key="1">
    <citation type="submission" date="2015-06" db="UniProtKB">
        <authorList>
            <consortium name="EnsemblPlants"/>
        </authorList>
    </citation>
    <scope>IDENTIFICATION</scope>
</reference>
<feature type="binding site" evidence="14">
    <location>
        <position position="15"/>
    </location>
    <ligand>
        <name>Mg(2+)</name>
        <dbReference type="ChEBI" id="CHEBI:18420"/>
        <label>1</label>
    </ligand>
</feature>
<keyword evidence="10 14" id="KW-0460">Magnesium</keyword>
<evidence type="ECO:0000256" key="5">
    <source>
        <dbReference type="ARBA" id="ARBA00011738"/>
    </source>
</evidence>
<dbReference type="Gene3D" id="3.30.1240.20">
    <property type="match status" value="1"/>
</dbReference>
<name>R7WBC7_AEGTA</name>
<dbReference type="SUPFAM" id="SSF56784">
    <property type="entry name" value="HAD-like"/>
    <property type="match status" value="1"/>
</dbReference>
<dbReference type="GO" id="GO:0005829">
    <property type="term" value="C:cytosol"/>
    <property type="evidence" value="ECO:0007669"/>
    <property type="project" value="TreeGrafter"/>
</dbReference>
<feature type="active site" description="Proton donor/acceptor" evidence="12">
    <location>
        <position position="17"/>
    </location>
</feature>
<comment type="pathway">
    <text evidence="3 15">Nucleotide-sugar biosynthesis; GDP-alpha-D-mannose biosynthesis; alpha-D-mannose 1-phosphate from D-fructose 6-phosphate: step 2/2.</text>
</comment>
<evidence type="ECO:0000256" key="6">
    <source>
        <dbReference type="ARBA" id="ARBA00012730"/>
    </source>
</evidence>
<comment type="subcellular location">
    <subcellularLocation>
        <location evidence="2 15">Cytoplasm</location>
    </subcellularLocation>
</comment>
<feature type="binding site" evidence="13">
    <location>
        <position position="24"/>
    </location>
    <ligand>
        <name>alpha-D-mannose 1-phosphate</name>
        <dbReference type="ChEBI" id="CHEBI:58409"/>
    </ligand>
</feature>
<evidence type="ECO:0000256" key="9">
    <source>
        <dbReference type="ARBA" id="ARBA00022723"/>
    </source>
</evidence>
<dbReference type="InterPro" id="IPR043169">
    <property type="entry name" value="PMM_cap"/>
</dbReference>
<dbReference type="EC" id="5.4.2.8" evidence="6 15"/>
<feature type="binding site" evidence="13">
    <location>
        <position position="212"/>
    </location>
    <ligand>
        <name>alpha-D-mannose 1-phosphate</name>
        <dbReference type="ChEBI" id="CHEBI:58409"/>
    </ligand>
</feature>
<dbReference type="InterPro" id="IPR006379">
    <property type="entry name" value="HAD-SF_hydro_IIB"/>
</dbReference>
<feature type="active site" description="Nucleophile" evidence="12">
    <location>
        <position position="15"/>
    </location>
</feature>
<evidence type="ECO:0000256" key="7">
    <source>
        <dbReference type="ARBA" id="ARBA00021706"/>
    </source>
</evidence>
<dbReference type="CDD" id="cd02585">
    <property type="entry name" value="HAD_PMM"/>
    <property type="match status" value="1"/>
</dbReference>
<keyword evidence="11 15" id="KW-0413">Isomerase</keyword>
<dbReference type="NCBIfam" id="TIGR01484">
    <property type="entry name" value="HAD-SF-IIB"/>
    <property type="match status" value="1"/>
</dbReference>
<dbReference type="PANTHER" id="PTHR10466:SF0">
    <property type="entry name" value="PHOSPHOMANNOMUTASE"/>
    <property type="match status" value="1"/>
</dbReference>
<feature type="binding site" evidence="14">
    <location>
        <position position="238"/>
    </location>
    <ligand>
        <name>Mg(2+)</name>
        <dbReference type="ChEBI" id="CHEBI:18420"/>
        <label>1</label>
    </ligand>
</feature>
<evidence type="ECO:0000256" key="8">
    <source>
        <dbReference type="ARBA" id="ARBA00022490"/>
    </source>
</evidence>
<dbReference type="Gene3D" id="3.40.50.1000">
    <property type="entry name" value="HAD superfamily/HAD-like"/>
    <property type="match status" value="1"/>
</dbReference>
<accession>R7WBC7</accession>
<keyword evidence="8 15" id="KW-0963">Cytoplasm</keyword>
<dbReference type="GO" id="GO:0006013">
    <property type="term" value="P:mannose metabolic process"/>
    <property type="evidence" value="ECO:0007669"/>
    <property type="project" value="TreeGrafter"/>
</dbReference>
<feature type="binding site" evidence="13">
    <location>
        <position position="172"/>
    </location>
    <ligand>
        <name>alpha-D-mannose 1-phosphate</name>
        <dbReference type="ChEBI" id="CHEBI:58409"/>
    </ligand>
</feature>
<feature type="binding site" evidence="14">
    <location>
        <position position="255"/>
    </location>
    <ligand>
        <name>Mg(2+)</name>
        <dbReference type="ChEBI" id="CHEBI:18420"/>
        <label>1</label>
    </ligand>
</feature>
<evidence type="ECO:0000256" key="12">
    <source>
        <dbReference type="PIRSR" id="PIRSR605002-1"/>
    </source>
</evidence>
<dbReference type="SFLD" id="SFLDG01140">
    <property type="entry name" value="C2.B:_Phosphomannomutase_and_P"/>
    <property type="match status" value="1"/>
</dbReference>
<dbReference type="GO" id="GO:0004615">
    <property type="term" value="F:phosphomannomutase activity"/>
    <property type="evidence" value="ECO:0007669"/>
    <property type="project" value="UniProtKB-EC"/>
</dbReference>
<feature type="binding site" evidence="14">
    <location>
        <position position="250"/>
    </location>
    <ligand>
        <name>Mg(2+)</name>
        <dbReference type="ChEBI" id="CHEBI:18420"/>
        <label>1</label>
    </ligand>
</feature>
<dbReference type="ExpressionAtlas" id="R7WBC7">
    <property type="expression patterns" value="baseline"/>
</dbReference>
<dbReference type="InterPro" id="IPR023214">
    <property type="entry name" value="HAD_sf"/>
</dbReference>
<comment type="similarity">
    <text evidence="4 15">Belongs to the eukaryotic PMM family.</text>
</comment>
<dbReference type="Pfam" id="PF03332">
    <property type="entry name" value="PMM"/>
    <property type="match status" value="2"/>
</dbReference>
<evidence type="ECO:0000256" key="3">
    <source>
        <dbReference type="ARBA" id="ARBA00004699"/>
    </source>
</evidence>
<feature type="binding site" evidence="13">
    <location>
        <position position="165"/>
    </location>
    <ligand>
        <name>alpha-D-mannose 1-phosphate</name>
        <dbReference type="ChEBI" id="CHEBI:58409"/>
    </ligand>
</feature>
<evidence type="ECO:0000256" key="2">
    <source>
        <dbReference type="ARBA" id="ARBA00004496"/>
    </source>
</evidence>
<evidence type="ECO:0000256" key="15">
    <source>
        <dbReference type="RuleBase" id="RU361118"/>
    </source>
</evidence>
<evidence type="ECO:0000256" key="11">
    <source>
        <dbReference type="ARBA" id="ARBA00023235"/>
    </source>
</evidence>
<evidence type="ECO:0000256" key="14">
    <source>
        <dbReference type="PIRSR" id="PIRSR605002-3"/>
    </source>
</evidence>
<evidence type="ECO:0000256" key="4">
    <source>
        <dbReference type="ARBA" id="ARBA00009736"/>
    </source>
</evidence>
<comment type="cofactor">
    <cofactor evidence="14">
        <name>Mg(2+)</name>
        <dbReference type="ChEBI" id="CHEBI:18420"/>
    </cofactor>
</comment>
<organism evidence="16">
    <name type="scientific">Aegilops tauschii</name>
    <name type="common">Tausch's goatgrass</name>
    <name type="synonym">Aegilops squarrosa</name>
    <dbReference type="NCBI Taxonomy" id="37682"/>
    <lineage>
        <taxon>Eukaryota</taxon>
        <taxon>Viridiplantae</taxon>
        <taxon>Streptophyta</taxon>
        <taxon>Embryophyta</taxon>
        <taxon>Tracheophyta</taxon>
        <taxon>Spermatophyta</taxon>
        <taxon>Magnoliopsida</taxon>
        <taxon>Liliopsida</taxon>
        <taxon>Poales</taxon>
        <taxon>Poaceae</taxon>
        <taxon>BOP clade</taxon>
        <taxon>Pooideae</taxon>
        <taxon>Triticodae</taxon>
        <taxon>Triticeae</taxon>
        <taxon>Triticinae</taxon>
        <taxon>Aegilops</taxon>
    </lineage>
</organism>